<dbReference type="EMBL" id="JBANAX010000363">
    <property type="protein sequence ID" value="KAL1212534.1"/>
    <property type="molecule type" value="Genomic_DNA"/>
</dbReference>
<evidence type="ECO:0000313" key="4">
    <source>
        <dbReference type="Proteomes" id="UP001558713"/>
    </source>
</evidence>
<dbReference type="Proteomes" id="UP001558713">
    <property type="component" value="Unassembled WGS sequence"/>
</dbReference>
<dbReference type="Pfam" id="PF07839">
    <property type="entry name" value="CaM_binding"/>
    <property type="match status" value="1"/>
</dbReference>
<dbReference type="PANTHER" id="PTHR33923:SF2">
    <property type="entry name" value="CALMODULIN-BINDING PROTEIN-RELATED"/>
    <property type="match status" value="1"/>
</dbReference>
<dbReference type="SMART" id="SM01054">
    <property type="entry name" value="CaM_binding"/>
    <property type="match status" value="1"/>
</dbReference>
<proteinExistence type="predicted"/>
<dbReference type="AlphaFoldDB" id="A0ABD1B6U3"/>
<reference evidence="3 4" key="1">
    <citation type="submission" date="2024-04" db="EMBL/GenBank/DDBJ databases">
        <title>Genome assembly C_amara_ONT_v2.</title>
        <authorList>
            <person name="Yant L."/>
            <person name="Moore C."/>
            <person name="Slenker M."/>
        </authorList>
    </citation>
    <scope>NUCLEOTIDE SEQUENCE [LARGE SCALE GENOMIC DNA]</scope>
    <source>
        <tissue evidence="3">Leaf</tissue>
    </source>
</reference>
<feature type="compositionally biased region" description="Basic and acidic residues" evidence="1">
    <location>
        <begin position="20"/>
        <end position="39"/>
    </location>
</feature>
<accession>A0ABD1B6U3</accession>
<evidence type="ECO:0000259" key="2">
    <source>
        <dbReference type="SMART" id="SM01054"/>
    </source>
</evidence>
<comment type="caution">
    <text evidence="3">The sequence shown here is derived from an EMBL/GenBank/DDBJ whole genome shotgun (WGS) entry which is preliminary data.</text>
</comment>
<feature type="domain" description="Calmodulin-binding" evidence="2">
    <location>
        <begin position="140"/>
        <end position="252"/>
    </location>
</feature>
<gene>
    <name evidence="3" type="ORF">V5N11_036107</name>
</gene>
<feature type="compositionally biased region" description="Polar residues" evidence="1">
    <location>
        <begin position="1"/>
        <end position="19"/>
    </location>
</feature>
<keyword evidence="4" id="KW-1185">Reference proteome</keyword>
<name>A0ABD1B6U3_CARAN</name>
<dbReference type="PANTHER" id="PTHR33923">
    <property type="entry name" value="CALMODULIN-BINDING PROTEIN-RELATED"/>
    <property type="match status" value="1"/>
</dbReference>
<evidence type="ECO:0000313" key="3">
    <source>
        <dbReference type="EMBL" id="KAL1212534.1"/>
    </source>
</evidence>
<evidence type="ECO:0000256" key="1">
    <source>
        <dbReference type="SAM" id="MobiDB-lite"/>
    </source>
</evidence>
<dbReference type="InterPro" id="IPR044681">
    <property type="entry name" value="PICBP-like"/>
</dbReference>
<dbReference type="InterPro" id="IPR012417">
    <property type="entry name" value="CaM-bd_dom_pln"/>
</dbReference>
<organism evidence="3 4">
    <name type="scientific">Cardamine amara subsp. amara</name>
    <dbReference type="NCBI Taxonomy" id="228776"/>
    <lineage>
        <taxon>Eukaryota</taxon>
        <taxon>Viridiplantae</taxon>
        <taxon>Streptophyta</taxon>
        <taxon>Embryophyta</taxon>
        <taxon>Tracheophyta</taxon>
        <taxon>Spermatophyta</taxon>
        <taxon>Magnoliopsida</taxon>
        <taxon>eudicotyledons</taxon>
        <taxon>Gunneridae</taxon>
        <taxon>Pentapetalae</taxon>
        <taxon>rosids</taxon>
        <taxon>malvids</taxon>
        <taxon>Brassicales</taxon>
        <taxon>Brassicaceae</taxon>
        <taxon>Cardamineae</taxon>
        <taxon>Cardamine</taxon>
    </lineage>
</organism>
<protein>
    <submittedName>
        <fullName evidence="3">Calmodulin binding protein PICBP</fullName>
    </submittedName>
</protein>
<sequence>MKGTSSSEARRQCQNVQASSDKKRQTSKKLDSCSGDKKQSSSTSRSLKKGQSFKRSYRIRCLDVNAHRETCSSLLKDSKFTKCLTLTPPGVLKLCTYTYCSLNAHLHREFPPLISARRRFLKSHASVKTSGDGGCVDVYVDEKKENGSTGEIDIQLVLKTEETLLTLLRKHCKREECSEDWREFNPREPNYLPISSEPSSEMVKLKHQDMDERKNAEEWMIDYALQHTISKLALERKKKVALLIEAFETILPTEPSQSFTYGRHLQACN</sequence>
<feature type="region of interest" description="Disordered" evidence="1">
    <location>
        <begin position="1"/>
        <end position="51"/>
    </location>
</feature>